<accession>A0A926DXF5</accession>
<dbReference type="PANTHER" id="PTHR11614">
    <property type="entry name" value="PHOSPHOLIPASE-RELATED"/>
    <property type="match status" value="1"/>
</dbReference>
<gene>
    <name evidence="2" type="ORF">H8711_06510</name>
</gene>
<organism evidence="2 3">
    <name type="scientific">Ligaoa zhengdingensis</name>
    <dbReference type="NCBI Taxonomy" id="2763658"/>
    <lineage>
        <taxon>Bacteria</taxon>
        <taxon>Bacillati</taxon>
        <taxon>Bacillota</taxon>
        <taxon>Clostridia</taxon>
        <taxon>Eubacteriales</taxon>
        <taxon>Oscillospiraceae</taxon>
        <taxon>Ligaoa</taxon>
    </lineage>
</organism>
<evidence type="ECO:0000313" key="2">
    <source>
        <dbReference type="EMBL" id="MBC8546586.1"/>
    </source>
</evidence>
<protein>
    <submittedName>
        <fullName evidence="2">Lysophospholipase</fullName>
    </submittedName>
</protein>
<feature type="domain" description="Serine aminopeptidase S33" evidence="1">
    <location>
        <begin position="30"/>
        <end position="293"/>
    </location>
</feature>
<dbReference type="InterPro" id="IPR051044">
    <property type="entry name" value="MAG_DAG_Lipase"/>
</dbReference>
<comment type="caution">
    <text evidence="2">The sequence shown here is derived from an EMBL/GenBank/DDBJ whole genome shotgun (WGS) entry which is preliminary data.</text>
</comment>
<dbReference type="Pfam" id="PF12146">
    <property type="entry name" value="Hydrolase_4"/>
    <property type="match status" value="1"/>
</dbReference>
<evidence type="ECO:0000313" key="3">
    <source>
        <dbReference type="Proteomes" id="UP000653127"/>
    </source>
</evidence>
<dbReference type="InterPro" id="IPR022742">
    <property type="entry name" value="Hydrolase_4"/>
</dbReference>
<dbReference type="AlphaFoldDB" id="A0A926DXF5"/>
<dbReference type="Gene3D" id="3.40.50.1820">
    <property type="entry name" value="alpha/beta hydrolase"/>
    <property type="match status" value="1"/>
</dbReference>
<dbReference type="InterPro" id="IPR029058">
    <property type="entry name" value="AB_hydrolase_fold"/>
</dbReference>
<dbReference type="EMBL" id="JACRST010000007">
    <property type="protein sequence ID" value="MBC8546586.1"/>
    <property type="molecule type" value="Genomic_DNA"/>
</dbReference>
<dbReference type="RefSeq" id="WP_249282664.1">
    <property type="nucleotide sequence ID" value="NZ_JACRST010000007.1"/>
</dbReference>
<evidence type="ECO:0000259" key="1">
    <source>
        <dbReference type="Pfam" id="PF12146"/>
    </source>
</evidence>
<dbReference type="SUPFAM" id="SSF53474">
    <property type="entry name" value="alpha/beta-Hydrolases"/>
    <property type="match status" value="1"/>
</dbReference>
<sequence length="310" mass="34690">MGYNTETLRYPSANGSSMVSAKLFLPVDTDIRAIVQISHGMCEYIDRYREFAEFLCAKGIMACGNDHIGHRYSVAEPSQLGFFAGQKGDEALVEDVHALTLLMKERYPGVSYFILGHSMGSMIARCVLAEYGADYDGAIISGTAGPEPGVNASVALAELMCRLKGPRAPGRMLDRMAFAHYNERFEGRTDKDWLSRDRAVVDAYRADPYCMFLFTNAAFRDLAVLRQRCNRPDWAAKLPRDLPILLFSGTEDPVGGYGEGVKKVYAMVKQAGVFDATLKLYKGGRHEMLNETNRAEVYRDVYDWLQRKIV</sequence>
<dbReference type="Proteomes" id="UP000653127">
    <property type="component" value="Unassembled WGS sequence"/>
</dbReference>
<proteinExistence type="predicted"/>
<keyword evidence="3" id="KW-1185">Reference proteome</keyword>
<reference evidence="2" key="1">
    <citation type="submission" date="2020-08" db="EMBL/GenBank/DDBJ databases">
        <title>Genome public.</title>
        <authorList>
            <person name="Liu C."/>
            <person name="Sun Q."/>
        </authorList>
    </citation>
    <scope>NUCLEOTIDE SEQUENCE</scope>
    <source>
        <strain evidence="2">NSJ-31</strain>
    </source>
</reference>
<name>A0A926DXF5_9FIRM</name>